<dbReference type="InterPro" id="IPR047199">
    <property type="entry name" value="CorA-like"/>
</dbReference>
<accession>A0A134AJZ4</accession>
<dbReference type="GO" id="GO:0016020">
    <property type="term" value="C:membrane"/>
    <property type="evidence" value="ECO:0007669"/>
    <property type="project" value="UniProtKB-SubCell"/>
</dbReference>
<dbReference type="PANTHER" id="PTHR47891:SF2">
    <property type="entry name" value="MAGNESIUM AND COBALT TRANSPORTER"/>
    <property type="match status" value="1"/>
</dbReference>
<dbReference type="Gene3D" id="1.20.58.340">
    <property type="entry name" value="Magnesium transport protein CorA, transmembrane region"/>
    <property type="match status" value="2"/>
</dbReference>
<name>A0A134AJZ4_9FIRM</name>
<evidence type="ECO:0000256" key="2">
    <source>
        <dbReference type="ARBA" id="ARBA00009765"/>
    </source>
</evidence>
<dbReference type="GO" id="GO:0046873">
    <property type="term" value="F:metal ion transmembrane transporter activity"/>
    <property type="evidence" value="ECO:0007669"/>
    <property type="project" value="InterPro"/>
</dbReference>
<dbReference type="CDD" id="cd12827">
    <property type="entry name" value="EcCorA_ZntB-like_u2"/>
    <property type="match status" value="1"/>
</dbReference>
<keyword evidence="5 6" id="KW-0472">Membrane</keyword>
<proteinExistence type="inferred from homology"/>
<dbReference type="Proteomes" id="UP000070442">
    <property type="component" value="Unassembled WGS sequence"/>
</dbReference>
<keyword evidence="8" id="KW-1185">Reference proteome</keyword>
<dbReference type="AlphaFoldDB" id="A0A134AJZ4"/>
<dbReference type="SUPFAM" id="SSF143865">
    <property type="entry name" value="CorA soluble domain-like"/>
    <property type="match status" value="1"/>
</dbReference>
<dbReference type="InterPro" id="IPR002523">
    <property type="entry name" value="MgTranspt_CorA/ZnTranspt_ZntB"/>
</dbReference>
<feature type="transmembrane region" description="Helical" evidence="6">
    <location>
        <begin position="319"/>
        <end position="338"/>
    </location>
</feature>
<dbReference type="EMBL" id="LSDG01000008">
    <property type="protein sequence ID" value="KXB68027.1"/>
    <property type="molecule type" value="Genomic_DNA"/>
</dbReference>
<evidence type="ECO:0000256" key="6">
    <source>
        <dbReference type="SAM" id="Phobius"/>
    </source>
</evidence>
<evidence type="ECO:0000256" key="4">
    <source>
        <dbReference type="ARBA" id="ARBA00022989"/>
    </source>
</evidence>
<protein>
    <submittedName>
        <fullName evidence="7">CorA-like protein</fullName>
    </submittedName>
</protein>
<evidence type="ECO:0000313" key="7">
    <source>
        <dbReference type="EMBL" id="KXB68027.1"/>
    </source>
</evidence>
<comment type="similarity">
    <text evidence="2">Belongs to the CorA metal ion transporter (MIT) (TC 1.A.35) family.</text>
</comment>
<evidence type="ECO:0000256" key="3">
    <source>
        <dbReference type="ARBA" id="ARBA00022692"/>
    </source>
</evidence>
<evidence type="ECO:0000256" key="5">
    <source>
        <dbReference type="ARBA" id="ARBA00023136"/>
    </source>
</evidence>
<comment type="caution">
    <text evidence="7">The sequence shown here is derived from an EMBL/GenBank/DDBJ whole genome shotgun (WGS) entry which is preliminary data.</text>
</comment>
<dbReference type="Pfam" id="PF01544">
    <property type="entry name" value="CorA"/>
    <property type="match status" value="1"/>
</dbReference>
<dbReference type="InterPro" id="IPR045863">
    <property type="entry name" value="CorA_TM1_TM2"/>
</dbReference>
<feature type="transmembrane region" description="Helical" evidence="6">
    <location>
        <begin position="288"/>
        <end position="307"/>
    </location>
</feature>
<comment type="subcellular location">
    <subcellularLocation>
        <location evidence="1">Membrane</location>
        <topology evidence="1">Multi-pass membrane protein</topology>
    </subcellularLocation>
</comment>
<reference evidence="8" key="1">
    <citation type="submission" date="2016-01" db="EMBL/GenBank/DDBJ databases">
        <authorList>
            <person name="Mitreva M."/>
            <person name="Pepin K.H."/>
            <person name="Mihindukulasuriya K.A."/>
            <person name="Fulton R."/>
            <person name="Fronick C."/>
            <person name="O'Laughlin M."/>
            <person name="Miner T."/>
            <person name="Herter B."/>
            <person name="Rosa B.A."/>
            <person name="Cordes M."/>
            <person name="Tomlinson C."/>
            <person name="Wollam A."/>
            <person name="Palsikar V.B."/>
            <person name="Mardis E.R."/>
            <person name="Wilson R.K."/>
        </authorList>
    </citation>
    <scope>NUCLEOTIDE SEQUENCE [LARGE SCALE GENOMIC DNA]</scope>
    <source>
        <strain evidence="8">DNF00729</strain>
    </source>
</reference>
<evidence type="ECO:0000313" key="8">
    <source>
        <dbReference type="Proteomes" id="UP000070442"/>
    </source>
</evidence>
<gene>
    <name evidence="7" type="ORF">HMPREF1863_00344</name>
</gene>
<dbReference type="PANTHER" id="PTHR47891">
    <property type="entry name" value="TRANSPORTER-RELATED"/>
    <property type="match status" value="1"/>
</dbReference>
<keyword evidence="4 6" id="KW-1133">Transmembrane helix</keyword>
<dbReference type="SUPFAM" id="SSF144083">
    <property type="entry name" value="Magnesium transport protein CorA, transmembrane region"/>
    <property type="match status" value="1"/>
</dbReference>
<sequence>MALLYQIDPKKRVKLRKYTFNFKSGGIFMKYYVHRRDQMYHLDTEPSPQNEESHWIHLINPTEEEIASLSRDYQVPESILSSVADPSEVARSEGRYNSAYDLFILRYPVEVEEGVYETRPLAMINTAERVITVKYDDDQSFADFLKGKGHRLIEDDNFPKEKILVDLAYHICKSYIDFTKNINAHIERLEKDIARSTKSDTIRELISLSRSLIRFSMATEDNEPVLHALFNLDTLNSSPTRNQLLNDLKIESTQARVMVKEASVTVEKLSDLYSSLVGNNLNDVMKTLTSITILLTVPTIIGGFWGMNTSLPMSEGPYAFWNLLALTIAVIVLMYFYLKKKDYL</sequence>
<dbReference type="Gene3D" id="3.30.460.20">
    <property type="entry name" value="CorA soluble domain-like"/>
    <property type="match status" value="1"/>
</dbReference>
<evidence type="ECO:0000256" key="1">
    <source>
        <dbReference type="ARBA" id="ARBA00004141"/>
    </source>
</evidence>
<dbReference type="STRING" id="755172.HMPREF1863_00344"/>
<organism evidence="7 8">
    <name type="scientific">Aedoeadaptatus coxii</name>
    <dbReference type="NCBI Taxonomy" id="755172"/>
    <lineage>
        <taxon>Bacteria</taxon>
        <taxon>Bacillati</taxon>
        <taxon>Bacillota</taxon>
        <taxon>Tissierellia</taxon>
        <taxon>Tissierellales</taxon>
        <taxon>Peptoniphilaceae</taxon>
        <taxon>Aedoeadaptatus</taxon>
    </lineage>
</organism>
<dbReference type="InterPro" id="IPR045861">
    <property type="entry name" value="CorA_cytoplasmic_dom"/>
</dbReference>
<keyword evidence="3 6" id="KW-0812">Transmembrane</keyword>
<dbReference type="PATRIC" id="fig|755172.3.peg.331"/>